<dbReference type="SUPFAM" id="SSF49785">
    <property type="entry name" value="Galactose-binding domain-like"/>
    <property type="match status" value="2"/>
</dbReference>
<evidence type="ECO:0000313" key="9">
    <source>
        <dbReference type="Proteomes" id="UP000621500"/>
    </source>
</evidence>
<dbReference type="InterPro" id="IPR043504">
    <property type="entry name" value="Peptidase_S1_PA_chymotrypsin"/>
</dbReference>
<protein>
    <submittedName>
        <fullName evidence="8">Uncharacterized protein</fullName>
    </submittedName>
</protein>
<feature type="chain" id="PRO_5047088785" evidence="5">
    <location>
        <begin position="39"/>
        <end position="698"/>
    </location>
</feature>
<keyword evidence="3" id="KW-1015">Disulfide bond</keyword>
<dbReference type="InterPro" id="IPR008979">
    <property type="entry name" value="Galactose-bd-like_sf"/>
</dbReference>
<sequence length="698" mass="71351">MGKGRRYVRRVLRAASRIGVAALTSLVLGGIAGTAVHAAEPADPIGPQVVGGEIAQQGEFPWMVRLSTGCGGAMYTQTLILTAAHCVADLGTGPNRSVTVTWGVIDLEDPNRVTRTSDYIHVADGYYGRGKDWALIRISQPINSPVLKLATDTSLHNGAFTVAGWGASDEGGPQLQYQLKADVPFISDTQCASAAGYAGLVPDEEICAGNWTSGGVDTCQGDSGGPMFKRDANNEWVQIGITSWGVGCARPQKPGVYTEVRSFADDICTAAASLGGCQVGGGVSVSYPGSQDGTVGTAISPVNHTASGGTAPYSWSATGLPPGLSISSSTGSITGTPTAGGRYRVTVTATDSSSPAKSGITFYSWSVALAVSNPGKQTSAVGTAISPVGHTASGGTAPYSWSASGLPTGLSINSSTGSISGTPTAAGTYSVTVTATDSSTPTRTGRALYLWTVSPAPTPGCSGINGSDVAIPSASTVDSAIAISGCAGMASTRATVEVHILHSAVHDLVVTLVAPDGSTYVLHNRELGSTGGIHQTYVVNLSSETAEGTWKLRVQDLYEGYSGTLDSWALNVSGGTPDCTGTNDANVSIADLSTVTSTVEVSGGCAGNASKTSQVRVDIVHSYSGDLVVTLVAPDGSTYLLRDRAGGAYADVHETYTLNLSSERRSGSWKLRVQDVAFGYTGFIDSWKLNLGNGNSNG</sequence>
<evidence type="ECO:0000313" key="8">
    <source>
        <dbReference type="EMBL" id="GIG99419.1"/>
    </source>
</evidence>
<dbReference type="PROSITE" id="PS00135">
    <property type="entry name" value="TRYPSIN_SER"/>
    <property type="match status" value="1"/>
</dbReference>
<dbReference type="InterPro" id="IPR018114">
    <property type="entry name" value="TRYPSIN_HIS"/>
</dbReference>
<dbReference type="PANTHER" id="PTHR24252:SF7">
    <property type="entry name" value="HYALIN"/>
    <property type="match status" value="1"/>
</dbReference>
<dbReference type="Proteomes" id="UP000621500">
    <property type="component" value="Unassembled WGS sequence"/>
</dbReference>
<evidence type="ECO:0000259" key="6">
    <source>
        <dbReference type="PROSITE" id="PS50240"/>
    </source>
</evidence>
<evidence type="ECO:0000259" key="7">
    <source>
        <dbReference type="PROSITE" id="PS51829"/>
    </source>
</evidence>
<dbReference type="PRINTS" id="PR00722">
    <property type="entry name" value="CHYMOTRYPSIN"/>
</dbReference>
<keyword evidence="2 4" id="KW-0378">Hydrolase</keyword>
<dbReference type="Pfam" id="PF01483">
    <property type="entry name" value="P_proprotein"/>
    <property type="match status" value="2"/>
</dbReference>
<dbReference type="Gene3D" id="2.60.40.10">
    <property type="entry name" value="Immunoglobulins"/>
    <property type="match status" value="2"/>
</dbReference>
<feature type="domain" description="P/Homo B" evidence="7">
    <location>
        <begin position="453"/>
        <end position="574"/>
    </location>
</feature>
<dbReference type="InterPro" id="IPR015919">
    <property type="entry name" value="Cadherin-like_sf"/>
</dbReference>
<dbReference type="PROSITE" id="PS00134">
    <property type="entry name" value="TRYPSIN_HIS"/>
    <property type="match status" value="1"/>
</dbReference>
<dbReference type="CDD" id="cd00190">
    <property type="entry name" value="Tryp_SPc"/>
    <property type="match status" value="1"/>
</dbReference>
<accession>A0ABQ4EXN5</accession>
<dbReference type="EMBL" id="BONX01000044">
    <property type="protein sequence ID" value="GIG99419.1"/>
    <property type="molecule type" value="Genomic_DNA"/>
</dbReference>
<dbReference type="Gene3D" id="2.60.120.260">
    <property type="entry name" value="Galactose-binding domain-like"/>
    <property type="match status" value="2"/>
</dbReference>
<dbReference type="SMART" id="SM00020">
    <property type="entry name" value="Tryp_SPc"/>
    <property type="match status" value="1"/>
</dbReference>
<dbReference type="SUPFAM" id="SSF50494">
    <property type="entry name" value="Trypsin-like serine proteases"/>
    <property type="match status" value="1"/>
</dbReference>
<dbReference type="InterPro" id="IPR001254">
    <property type="entry name" value="Trypsin_dom"/>
</dbReference>
<reference evidence="8 9" key="1">
    <citation type="submission" date="2021-01" db="EMBL/GenBank/DDBJ databases">
        <title>Whole genome shotgun sequence of Plantactinospora mayteni NBRC 109088.</title>
        <authorList>
            <person name="Komaki H."/>
            <person name="Tamura T."/>
        </authorList>
    </citation>
    <scope>NUCLEOTIDE SEQUENCE [LARGE SCALE GENOMIC DNA]</scope>
    <source>
        <strain evidence="8 9">NBRC 109088</strain>
    </source>
</reference>
<feature type="domain" description="Peptidase S1" evidence="6">
    <location>
        <begin position="49"/>
        <end position="272"/>
    </location>
</feature>
<dbReference type="Gene3D" id="2.40.10.10">
    <property type="entry name" value="Trypsin-like serine proteases"/>
    <property type="match status" value="2"/>
</dbReference>
<gene>
    <name evidence="8" type="ORF">Pma05_59920</name>
</gene>
<evidence type="ECO:0000256" key="2">
    <source>
        <dbReference type="ARBA" id="ARBA00022801"/>
    </source>
</evidence>
<evidence type="ECO:0000256" key="4">
    <source>
        <dbReference type="RuleBase" id="RU363034"/>
    </source>
</evidence>
<dbReference type="Pfam" id="PF00089">
    <property type="entry name" value="Trypsin"/>
    <property type="match status" value="1"/>
</dbReference>
<proteinExistence type="predicted"/>
<comment type="caution">
    <text evidence="8">The sequence shown here is derived from an EMBL/GenBank/DDBJ whole genome shotgun (WGS) entry which is preliminary data.</text>
</comment>
<dbReference type="InterPro" id="IPR013783">
    <property type="entry name" value="Ig-like_fold"/>
</dbReference>
<dbReference type="InterPro" id="IPR002884">
    <property type="entry name" value="P_dom"/>
</dbReference>
<dbReference type="PROSITE" id="PS50240">
    <property type="entry name" value="TRYPSIN_DOM"/>
    <property type="match status" value="1"/>
</dbReference>
<keyword evidence="9" id="KW-1185">Reference proteome</keyword>
<evidence type="ECO:0000256" key="5">
    <source>
        <dbReference type="SAM" id="SignalP"/>
    </source>
</evidence>
<feature type="domain" description="P/Homo B" evidence="7">
    <location>
        <begin position="575"/>
        <end position="698"/>
    </location>
</feature>
<dbReference type="InterPro" id="IPR009003">
    <property type="entry name" value="Peptidase_S1_PA"/>
</dbReference>
<evidence type="ECO:0000256" key="3">
    <source>
        <dbReference type="ARBA" id="ARBA00023157"/>
    </source>
</evidence>
<dbReference type="SUPFAM" id="SSF49313">
    <property type="entry name" value="Cadherin-like"/>
    <property type="match status" value="2"/>
</dbReference>
<dbReference type="PANTHER" id="PTHR24252">
    <property type="entry name" value="ACROSIN-RELATED"/>
    <property type="match status" value="1"/>
</dbReference>
<evidence type="ECO:0000256" key="1">
    <source>
        <dbReference type="ARBA" id="ARBA00022670"/>
    </source>
</evidence>
<dbReference type="InterPro" id="IPR033116">
    <property type="entry name" value="TRYPSIN_SER"/>
</dbReference>
<feature type="signal peptide" evidence="5">
    <location>
        <begin position="1"/>
        <end position="38"/>
    </location>
</feature>
<keyword evidence="1 4" id="KW-0645">Protease</keyword>
<keyword evidence="5" id="KW-0732">Signal</keyword>
<dbReference type="PROSITE" id="PS51829">
    <property type="entry name" value="P_HOMO_B"/>
    <property type="match status" value="2"/>
</dbReference>
<dbReference type="Pfam" id="PF05345">
    <property type="entry name" value="He_PIG"/>
    <property type="match status" value="2"/>
</dbReference>
<name>A0ABQ4EXN5_9ACTN</name>
<keyword evidence="4" id="KW-0720">Serine protease</keyword>
<organism evidence="8 9">
    <name type="scientific">Plantactinospora mayteni</name>
    <dbReference type="NCBI Taxonomy" id="566021"/>
    <lineage>
        <taxon>Bacteria</taxon>
        <taxon>Bacillati</taxon>
        <taxon>Actinomycetota</taxon>
        <taxon>Actinomycetes</taxon>
        <taxon>Micromonosporales</taxon>
        <taxon>Micromonosporaceae</taxon>
        <taxon>Plantactinospora</taxon>
    </lineage>
</organism>
<dbReference type="InterPro" id="IPR001314">
    <property type="entry name" value="Peptidase_S1A"/>
</dbReference>